<reference evidence="3 4" key="1">
    <citation type="submission" date="2019-10" db="EMBL/GenBank/DDBJ databases">
        <title>Draft Genome Sequence of Cytophagaceae sp. SJW1-29.</title>
        <authorList>
            <person name="Choi A."/>
        </authorList>
    </citation>
    <scope>NUCLEOTIDE SEQUENCE [LARGE SCALE GENOMIC DNA]</scope>
    <source>
        <strain evidence="3 4">SJW1-29</strain>
    </source>
</reference>
<dbReference type="Pfam" id="PF13749">
    <property type="entry name" value="HATPase_c_4"/>
    <property type="match status" value="1"/>
</dbReference>
<evidence type="ECO:0000259" key="2">
    <source>
        <dbReference type="Pfam" id="PF04326"/>
    </source>
</evidence>
<keyword evidence="3" id="KW-0378">Hydrolase</keyword>
<feature type="domain" description="Schlafen AlbA-2" evidence="2">
    <location>
        <begin position="21"/>
        <end position="140"/>
    </location>
</feature>
<keyword evidence="3" id="KW-0067">ATP-binding</keyword>
<dbReference type="Pfam" id="PF04326">
    <property type="entry name" value="SLFN_AlbA_2"/>
    <property type="match status" value="1"/>
</dbReference>
<dbReference type="Gene3D" id="3.30.950.30">
    <property type="entry name" value="Schlafen, AAA domain"/>
    <property type="match status" value="1"/>
</dbReference>
<dbReference type="Gene3D" id="3.30.565.60">
    <property type="match status" value="1"/>
</dbReference>
<protein>
    <submittedName>
        <fullName evidence="3">ATP-dependent DNA helicase RecG</fullName>
    </submittedName>
</protein>
<comment type="caution">
    <text evidence="3">The sequence shown here is derived from an EMBL/GenBank/DDBJ whole genome shotgun (WGS) entry which is preliminary data.</text>
</comment>
<proteinExistence type="predicted"/>
<dbReference type="PANTHER" id="PTHR30595">
    <property type="entry name" value="GLPR-RELATED TRANSCRIPTIONAL REPRESSOR"/>
    <property type="match status" value="1"/>
</dbReference>
<accession>A0A7C9BER4</accession>
<dbReference type="InterPro" id="IPR038461">
    <property type="entry name" value="Schlafen_AlbA_2_dom_sf"/>
</dbReference>
<gene>
    <name evidence="3" type="ORF">GBK04_21315</name>
</gene>
<dbReference type="RefSeq" id="WP_152763189.1">
    <property type="nucleotide sequence ID" value="NZ_WHLY01000002.1"/>
</dbReference>
<dbReference type="AlphaFoldDB" id="A0A7C9BER4"/>
<keyword evidence="3" id="KW-0347">Helicase</keyword>
<dbReference type="InterPro" id="IPR007421">
    <property type="entry name" value="Schlafen_AlbA_2_dom"/>
</dbReference>
<keyword evidence="3" id="KW-0547">Nucleotide-binding</keyword>
<organism evidence="3 4">
    <name type="scientific">Salmonirosea aquatica</name>
    <dbReference type="NCBI Taxonomy" id="2654236"/>
    <lineage>
        <taxon>Bacteria</taxon>
        <taxon>Pseudomonadati</taxon>
        <taxon>Bacteroidota</taxon>
        <taxon>Cytophagia</taxon>
        <taxon>Cytophagales</taxon>
        <taxon>Spirosomataceae</taxon>
        <taxon>Salmonirosea</taxon>
    </lineage>
</organism>
<dbReference type="EMBL" id="WHLY01000002">
    <property type="protein sequence ID" value="MPR35818.1"/>
    <property type="molecule type" value="Genomic_DNA"/>
</dbReference>
<dbReference type="Proteomes" id="UP000479293">
    <property type="component" value="Unassembled WGS sequence"/>
</dbReference>
<dbReference type="PANTHER" id="PTHR30595:SF6">
    <property type="entry name" value="SCHLAFEN ALBA-2 DOMAIN-CONTAINING PROTEIN"/>
    <property type="match status" value="1"/>
</dbReference>
<dbReference type="InterPro" id="IPR038475">
    <property type="entry name" value="RecG_C_sf"/>
</dbReference>
<sequence>MSIDIKKISDEQRDRVLNLSEGHFYELKSKDIQPRKLTKTISAFSNSDGGDVYIGISEIKHNGIISHRVWDGFNTQESANGHIQIFTELFPFGNYFSYEFLETEDESSFVLHVSINKTNAICKASDGTPYVRKSAQNIPIKTLEDLKRLEYDKGITTFERQTINIPKTTIIDSEILQRFIKIVIPTTTPESWLKKQILIINDLPTVAGILLYSDEPQAALPKQSGVKVYRYKTRDEIGKRENLAFEPITVEGPMYDQIYETVNKVIKLVEDIKILTDKGLEKIIYPIEALHEIITNAILHRDYSINKDIHIRIFDNRIEIESPGRLPGHISPNNILSEQLARNGSLVRIINKFPNPPNKDIGEGLNTAFEALKKLKLKFPVITETDNSVLVKILHEPLASPEEIVMNYIQKHNEITNTKGRELTGIESENEMKRVFQRLQNRELIYLDPARKGPSSRWLLKGKPENSGNNNLDNKGQLSIF</sequence>
<evidence type="ECO:0000313" key="3">
    <source>
        <dbReference type="EMBL" id="MPR35818.1"/>
    </source>
</evidence>
<evidence type="ECO:0000313" key="4">
    <source>
        <dbReference type="Proteomes" id="UP000479293"/>
    </source>
</evidence>
<name>A0A7C9BER4_9BACT</name>
<dbReference type="GO" id="GO:0004386">
    <property type="term" value="F:helicase activity"/>
    <property type="evidence" value="ECO:0007669"/>
    <property type="project" value="UniProtKB-KW"/>
</dbReference>
<keyword evidence="4" id="KW-1185">Reference proteome</keyword>
<feature type="compositionally biased region" description="Polar residues" evidence="1">
    <location>
        <begin position="466"/>
        <end position="481"/>
    </location>
</feature>
<feature type="region of interest" description="Disordered" evidence="1">
    <location>
        <begin position="457"/>
        <end position="481"/>
    </location>
</feature>
<evidence type="ECO:0000256" key="1">
    <source>
        <dbReference type="SAM" id="MobiDB-lite"/>
    </source>
</evidence>